<dbReference type="SUPFAM" id="SSF53756">
    <property type="entry name" value="UDP-Glycosyltransferase/glycogen phosphorylase"/>
    <property type="match status" value="1"/>
</dbReference>
<evidence type="ECO:0000259" key="2">
    <source>
        <dbReference type="Pfam" id="PF13439"/>
    </source>
</evidence>
<sequence length="377" mass="43515">MKKICVFPNDPLLAYHKKGEIKPRYFNPKNMFDEVHVISLFDSDVDEDKVKIVAGDAKFKIHVTGKVNLLNRKSKKKEVIKIIQDIAPDVIRAYNPLLQGWMAAQIKKELKIPLVVSLHGDYDRDRRHFAKKNRDYKSYFKLLYSKNTLESESLKNANEVIIIYEFLRKYAEKMGAKNINLIHNRIDLNQFMEKNQPAFNESKPTIVCVGRLIKEKNQECLIRAIKDLDVILVIIGDGVEYDNLVKLVKELGISEKVRFERSIPHKKIQNYYAAADIFALPIKYGGFAIPSIEAAASELPVILPKQEFDSNPDIISDFALLVENNPESFKEAILKILENEELREKLIKKGKDVVNKINSDVMEEKEKNLYLKLLEKN</sequence>
<dbReference type="InterPro" id="IPR001296">
    <property type="entry name" value="Glyco_trans_1"/>
</dbReference>
<organism evidence="3 4">
    <name type="scientific">Marine Group I thaumarchaeote SCGC AAA799-P11</name>
    <dbReference type="NCBI Taxonomy" id="1502295"/>
    <lineage>
        <taxon>Archaea</taxon>
        <taxon>Nitrososphaerota</taxon>
        <taxon>Marine Group I</taxon>
    </lineage>
</organism>
<reference evidence="3 4" key="1">
    <citation type="submission" date="2014-06" db="EMBL/GenBank/DDBJ databases">
        <authorList>
            <person name="Ngugi D.K."/>
            <person name="Blom J."/>
            <person name="Alam I."/>
            <person name="Rashid M."/>
            <person name="Baalawi W."/>
            <person name="Zhang G."/>
            <person name="Hikmawan T."/>
            <person name="Guan Y."/>
            <person name="Antunes A."/>
            <person name="Siam R."/>
            <person name="El-Dorry H."/>
            <person name="Bajic V."/>
            <person name="Stingl U."/>
        </authorList>
    </citation>
    <scope>NUCLEOTIDE SEQUENCE [LARGE SCALE GENOMIC DNA]</scope>
    <source>
        <strain evidence="3">SCGC AAA799-P11</strain>
    </source>
</reference>
<dbReference type="PANTHER" id="PTHR45947">
    <property type="entry name" value="SULFOQUINOVOSYL TRANSFERASE SQD2"/>
    <property type="match status" value="1"/>
</dbReference>
<dbReference type="Pfam" id="PF13439">
    <property type="entry name" value="Glyco_transf_4"/>
    <property type="match status" value="1"/>
</dbReference>
<gene>
    <name evidence="3" type="ORF">AAA799P11_00997</name>
</gene>
<feature type="domain" description="Glycosyltransferase subfamily 4-like N-terminal" evidence="2">
    <location>
        <begin position="34"/>
        <end position="189"/>
    </location>
</feature>
<dbReference type="InterPro" id="IPR050194">
    <property type="entry name" value="Glycosyltransferase_grp1"/>
</dbReference>
<dbReference type="Gene3D" id="3.40.50.2000">
    <property type="entry name" value="Glycogen Phosphorylase B"/>
    <property type="match status" value="2"/>
</dbReference>
<keyword evidence="4" id="KW-1185">Reference proteome</keyword>
<dbReference type="EC" id="2.4.1.11" evidence="3"/>
<proteinExistence type="predicted"/>
<evidence type="ECO:0000313" key="3">
    <source>
        <dbReference type="EMBL" id="KFM18788.1"/>
    </source>
</evidence>
<feature type="domain" description="Glycosyl transferase family 1" evidence="1">
    <location>
        <begin position="193"/>
        <end position="352"/>
    </location>
</feature>
<name>A0A087RZ84_9ARCH</name>
<protein>
    <submittedName>
        <fullName evidence="3">Glycogen synthase protein</fullName>
        <ecNumber evidence="3">2.4.1.11</ecNumber>
    </submittedName>
</protein>
<dbReference type="EMBL" id="JOSZ01000014">
    <property type="protein sequence ID" value="KFM18788.1"/>
    <property type="molecule type" value="Genomic_DNA"/>
</dbReference>
<accession>A0A087RZ84</accession>
<evidence type="ECO:0000313" key="4">
    <source>
        <dbReference type="Proteomes" id="UP000029387"/>
    </source>
</evidence>
<dbReference type="Proteomes" id="UP000029387">
    <property type="component" value="Unassembled WGS sequence"/>
</dbReference>
<keyword evidence="3" id="KW-0328">Glycosyltransferase</keyword>
<dbReference type="PANTHER" id="PTHR45947:SF3">
    <property type="entry name" value="SULFOQUINOVOSYL TRANSFERASE SQD2"/>
    <property type="match status" value="1"/>
</dbReference>
<dbReference type="GO" id="GO:0004373">
    <property type="term" value="F:alpha-1,4-glucan glucosyltransferase (UDP-glucose donor) activity"/>
    <property type="evidence" value="ECO:0007669"/>
    <property type="project" value="UniProtKB-EC"/>
</dbReference>
<evidence type="ECO:0000259" key="1">
    <source>
        <dbReference type="Pfam" id="PF00534"/>
    </source>
</evidence>
<keyword evidence="3" id="KW-0808">Transferase</keyword>
<dbReference type="AlphaFoldDB" id="A0A087RZ84"/>
<dbReference type="Pfam" id="PF00534">
    <property type="entry name" value="Glycos_transf_1"/>
    <property type="match status" value="1"/>
</dbReference>
<dbReference type="InterPro" id="IPR028098">
    <property type="entry name" value="Glyco_trans_4-like_N"/>
</dbReference>
<comment type="caution">
    <text evidence="3">The sequence shown here is derived from an EMBL/GenBank/DDBJ whole genome shotgun (WGS) entry which is preliminary data.</text>
</comment>